<gene>
    <name evidence="1" type="ORF">LCGC14_2234220</name>
</gene>
<comment type="caution">
    <text evidence="1">The sequence shown here is derived from an EMBL/GenBank/DDBJ whole genome shotgun (WGS) entry which is preliminary data.</text>
</comment>
<evidence type="ECO:0000313" key="1">
    <source>
        <dbReference type="EMBL" id="KKL57553.1"/>
    </source>
</evidence>
<dbReference type="EMBL" id="LAZR01030125">
    <property type="protein sequence ID" value="KKL57553.1"/>
    <property type="molecule type" value="Genomic_DNA"/>
</dbReference>
<sequence>MEDLKKACKCMMTGMVLDGEILFAKDLYDRKKFAGFERKLDDISNLIKESKDECGVDLKRTKDALDNVRDTHKTISRKIMEGDKGIERHKAHLEGLLGMMPNWVFMDLSDCMEA</sequence>
<reference evidence="1" key="1">
    <citation type="journal article" date="2015" name="Nature">
        <title>Complex archaea that bridge the gap between prokaryotes and eukaryotes.</title>
        <authorList>
            <person name="Spang A."/>
            <person name="Saw J.H."/>
            <person name="Jorgensen S.L."/>
            <person name="Zaremba-Niedzwiedzka K."/>
            <person name="Martijn J."/>
            <person name="Lind A.E."/>
            <person name="van Eijk R."/>
            <person name="Schleper C."/>
            <person name="Guy L."/>
            <person name="Ettema T.J."/>
        </authorList>
    </citation>
    <scope>NUCLEOTIDE SEQUENCE</scope>
</reference>
<protein>
    <submittedName>
        <fullName evidence="1">Uncharacterized protein</fullName>
    </submittedName>
</protein>
<dbReference type="AlphaFoldDB" id="A0A0F9D727"/>
<organism evidence="1">
    <name type="scientific">marine sediment metagenome</name>
    <dbReference type="NCBI Taxonomy" id="412755"/>
    <lineage>
        <taxon>unclassified sequences</taxon>
        <taxon>metagenomes</taxon>
        <taxon>ecological metagenomes</taxon>
    </lineage>
</organism>
<accession>A0A0F9D727</accession>
<name>A0A0F9D727_9ZZZZ</name>
<proteinExistence type="predicted"/>